<evidence type="ECO:0000256" key="5">
    <source>
        <dbReference type="ARBA" id="ARBA00023163"/>
    </source>
</evidence>
<dbReference type="Pfam" id="PF00140">
    <property type="entry name" value="Sigma70_r1_2"/>
    <property type="match status" value="1"/>
</dbReference>
<keyword evidence="5" id="KW-0804">Transcription</keyword>
<dbReference type="Proteomes" id="UP000324585">
    <property type="component" value="Unassembled WGS sequence"/>
</dbReference>
<dbReference type="NCBIfam" id="TIGR02937">
    <property type="entry name" value="sigma70-ECF"/>
    <property type="match status" value="1"/>
</dbReference>
<reference evidence="11" key="1">
    <citation type="journal article" date="2019" name="Nat. Commun.">
        <title>Expansion of phycobilisome linker gene families in mesophilic red algae.</title>
        <authorList>
            <person name="Lee J."/>
            <person name="Kim D."/>
            <person name="Bhattacharya D."/>
            <person name="Yoon H.S."/>
        </authorList>
    </citation>
    <scope>NUCLEOTIDE SEQUENCE [LARGE SCALE GENOMIC DNA]</scope>
    <source>
        <strain evidence="11">CCMP 1328</strain>
    </source>
</reference>
<evidence type="ECO:0000256" key="1">
    <source>
        <dbReference type="ARBA" id="ARBA00007788"/>
    </source>
</evidence>
<keyword evidence="2" id="KW-0805">Transcription regulation</keyword>
<dbReference type="OrthoDB" id="206108at2759"/>
<sequence>MEEEEEEEDGDGADGICGVFCGGQRLRHARVMVRAAAAGVGARALVRVRPRAGVKRGCVRCGVDVAAARAAAPARVGSRTRSRAVRSGNAVKEPEGAAAAAAARKRKQSRRDRTDAQHATVSLVAHVVNSAARERQSNNLDTRVDEHTLSNVDDAMSDMDVAVDYLGDDGFETESSRASSAMKSSIDAYLAAVGNEPLLSREAEIRLAERVQELQKWEAAWQLLSESEPEAPRMRCTKRWAELLRIPVGQFEAELRDAKKARETMIHSNLKLVVSIAMKESRRSGTGTPVMDLIQEGNVALIRALHRFDPSRHVRFSTYATWYIRDAVWRCAHRQQHSVTLPSHVTWAHRKIQQVAGAFRQQYDREPALDELARACGMSVKKVRLLLNACAPAIALDEFGLDELSAHESSSPMQVVEHLHLIEEQIQAEQLLATELLDELELRAIKSRLGTAAASGRLPSYSELGKLLNVSRYKAEALEQRALGKLRRALRVGAPDQFA</sequence>
<evidence type="ECO:0000256" key="2">
    <source>
        <dbReference type="ARBA" id="ARBA00023015"/>
    </source>
</evidence>
<gene>
    <name evidence="10" type="ORF">FVE85_4136</name>
</gene>
<dbReference type="PANTHER" id="PTHR30603">
    <property type="entry name" value="RNA POLYMERASE SIGMA FACTOR RPO"/>
    <property type="match status" value="1"/>
</dbReference>
<dbReference type="GO" id="GO:0016987">
    <property type="term" value="F:sigma factor activity"/>
    <property type="evidence" value="ECO:0007669"/>
    <property type="project" value="UniProtKB-KW"/>
</dbReference>
<dbReference type="SUPFAM" id="SSF88659">
    <property type="entry name" value="Sigma3 and sigma4 domains of RNA polymerase sigma factors"/>
    <property type="match status" value="2"/>
</dbReference>
<dbReference type="InterPro" id="IPR014284">
    <property type="entry name" value="RNA_pol_sigma-70_dom"/>
</dbReference>
<dbReference type="InterPro" id="IPR009042">
    <property type="entry name" value="RNA_pol_sigma70_r1_2"/>
</dbReference>
<protein>
    <submittedName>
        <fullName evidence="10">RNA polymerase sigma factor SigA</fullName>
    </submittedName>
</protein>
<dbReference type="InterPro" id="IPR050239">
    <property type="entry name" value="Sigma-70_RNA_pol_init_factors"/>
</dbReference>
<evidence type="ECO:0000313" key="11">
    <source>
        <dbReference type="Proteomes" id="UP000324585"/>
    </source>
</evidence>
<dbReference type="InterPro" id="IPR013325">
    <property type="entry name" value="RNA_pol_sigma_r2"/>
</dbReference>
<keyword evidence="4" id="KW-0238">DNA-binding</keyword>
<proteinExistence type="inferred from homology"/>
<evidence type="ECO:0000259" key="9">
    <source>
        <dbReference type="Pfam" id="PF04542"/>
    </source>
</evidence>
<dbReference type="InterPro" id="IPR000943">
    <property type="entry name" value="RNA_pol_sigma70"/>
</dbReference>
<dbReference type="GO" id="GO:0006352">
    <property type="term" value="P:DNA-templated transcription initiation"/>
    <property type="evidence" value="ECO:0007669"/>
    <property type="project" value="InterPro"/>
</dbReference>
<evidence type="ECO:0000256" key="4">
    <source>
        <dbReference type="ARBA" id="ARBA00023125"/>
    </source>
</evidence>
<evidence type="ECO:0000256" key="6">
    <source>
        <dbReference type="SAM" id="MobiDB-lite"/>
    </source>
</evidence>
<feature type="region of interest" description="Disordered" evidence="6">
    <location>
        <begin position="72"/>
        <end position="117"/>
    </location>
</feature>
<dbReference type="Pfam" id="PF04539">
    <property type="entry name" value="Sigma70_r3"/>
    <property type="match status" value="1"/>
</dbReference>
<evidence type="ECO:0000259" key="8">
    <source>
        <dbReference type="Pfam" id="PF04539"/>
    </source>
</evidence>
<dbReference type="Pfam" id="PF04542">
    <property type="entry name" value="Sigma70_r2"/>
    <property type="match status" value="1"/>
</dbReference>
<comment type="caution">
    <text evidence="10">The sequence shown here is derived from an EMBL/GenBank/DDBJ whole genome shotgun (WGS) entry which is preliminary data.</text>
</comment>
<keyword evidence="3" id="KW-0731">Sigma factor</keyword>
<evidence type="ECO:0000259" key="7">
    <source>
        <dbReference type="Pfam" id="PF00140"/>
    </source>
</evidence>
<organism evidence="10 11">
    <name type="scientific">Porphyridium purpureum</name>
    <name type="common">Red alga</name>
    <name type="synonym">Porphyridium cruentum</name>
    <dbReference type="NCBI Taxonomy" id="35688"/>
    <lineage>
        <taxon>Eukaryota</taxon>
        <taxon>Rhodophyta</taxon>
        <taxon>Bangiophyceae</taxon>
        <taxon>Porphyridiales</taxon>
        <taxon>Porphyridiaceae</taxon>
        <taxon>Porphyridium</taxon>
    </lineage>
</organism>
<accession>A0A5J4YRP4</accession>
<evidence type="ECO:0000313" key="10">
    <source>
        <dbReference type="EMBL" id="KAA8494161.1"/>
    </source>
</evidence>
<name>A0A5J4YRP4_PORPP</name>
<dbReference type="Gene3D" id="1.20.120.1810">
    <property type="match status" value="1"/>
</dbReference>
<dbReference type="InterPro" id="IPR007627">
    <property type="entry name" value="RNA_pol_sigma70_r2"/>
</dbReference>
<evidence type="ECO:0000256" key="3">
    <source>
        <dbReference type="ARBA" id="ARBA00023082"/>
    </source>
</evidence>
<dbReference type="SUPFAM" id="SSF88946">
    <property type="entry name" value="Sigma2 domain of RNA polymerase sigma factors"/>
    <property type="match status" value="1"/>
</dbReference>
<feature type="domain" description="RNA polymerase sigma-70 region 3" evidence="8">
    <location>
        <begin position="350"/>
        <end position="397"/>
    </location>
</feature>
<dbReference type="AlphaFoldDB" id="A0A5J4YRP4"/>
<comment type="similarity">
    <text evidence="1">Belongs to the sigma-70 factor family.</text>
</comment>
<dbReference type="GO" id="GO:0003677">
    <property type="term" value="F:DNA binding"/>
    <property type="evidence" value="ECO:0007669"/>
    <property type="project" value="UniProtKB-KW"/>
</dbReference>
<feature type="domain" description="RNA polymerase sigma-70 region 1.2" evidence="7">
    <location>
        <begin position="185"/>
        <end position="216"/>
    </location>
</feature>
<dbReference type="PRINTS" id="PR00046">
    <property type="entry name" value="SIGMA70FCT"/>
</dbReference>
<feature type="domain" description="RNA polymerase sigma-70 region 2" evidence="9">
    <location>
        <begin position="265"/>
        <end position="328"/>
    </location>
</feature>
<dbReference type="InterPro" id="IPR013324">
    <property type="entry name" value="RNA_pol_sigma_r3/r4-like"/>
</dbReference>
<dbReference type="Gene3D" id="1.20.140.160">
    <property type="match status" value="1"/>
</dbReference>
<keyword evidence="11" id="KW-1185">Reference proteome</keyword>
<dbReference type="PANTHER" id="PTHR30603:SF47">
    <property type="entry name" value="RNA POLYMERASE SIGMA FACTOR SIGD, CHLOROPLASTIC"/>
    <property type="match status" value="1"/>
</dbReference>
<dbReference type="EMBL" id="VRMN01000005">
    <property type="protein sequence ID" value="KAA8494161.1"/>
    <property type="molecule type" value="Genomic_DNA"/>
</dbReference>
<dbReference type="InterPro" id="IPR007624">
    <property type="entry name" value="RNA_pol_sigma70_r3"/>
</dbReference>